<dbReference type="Proteomes" id="UP000051643">
    <property type="component" value="Unassembled WGS sequence"/>
</dbReference>
<dbReference type="OrthoDB" id="2223488at2"/>
<keyword evidence="3" id="KW-1185">Reference proteome</keyword>
<keyword evidence="1" id="KW-0812">Transmembrane</keyword>
<gene>
    <name evidence="2" type="ORF">APR42_03690</name>
</gene>
<evidence type="ECO:0000313" key="3">
    <source>
        <dbReference type="Proteomes" id="UP000051643"/>
    </source>
</evidence>
<dbReference type="AlphaFoldDB" id="A0A0Q9ZJK4"/>
<evidence type="ECO:0000313" key="2">
    <source>
        <dbReference type="EMBL" id="KRG29041.1"/>
    </source>
</evidence>
<keyword evidence="1" id="KW-0472">Membrane</keyword>
<proteinExistence type="predicted"/>
<sequence length="136" mass="15732">MSKLIVNRRSEWANRARAIGLYLDGKKIGAIKNGESKEFDLKPGNYKLKAKIDWCGSQVNDFEIKENENTKIELTGFSKNKWILPFLIIIQISLLILSTYFEIPDVIMITFSTCVLIYILFPISFGRNHYLKLNQI</sequence>
<dbReference type="STRING" id="270918.APR42_03690"/>
<feature type="transmembrane region" description="Helical" evidence="1">
    <location>
        <begin position="82"/>
        <end position="101"/>
    </location>
</feature>
<evidence type="ECO:0008006" key="4">
    <source>
        <dbReference type="Google" id="ProtNLM"/>
    </source>
</evidence>
<reference evidence="2" key="1">
    <citation type="submission" date="2015-10" db="EMBL/GenBank/DDBJ databases">
        <title>Draft genome sequence of Salegentibacter mishustinae KCTC 12263.</title>
        <authorList>
            <person name="Lin W."/>
            <person name="Zheng Q."/>
        </authorList>
    </citation>
    <scope>NUCLEOTIDE SEQUENCE [LARGE SCALE GENOMIC DNA]</scope>
    <source>
        <strain evidence="2">KCTC 12263</strain>
    </source>
</reference>
<name>A0A0Q9ZJK4_9FLAO</name>
<dbReference type="RefSeq" id="WP_057481515.1">
    <property type="nucleotide sequence ID" value="NZ_BMWR01000003.1"/>
</dbReference>
<dbReference type="EMBL" id="LKTP01000012">
    <property type="protein sequence ID" value="KRG29041.1"/>
    <property type="molecule type" value="Genomic_DNA"/>
</dbReference>
<keyword evidence="1" id="KW-1133">Transmembrane helix</keyword>
<comment type="caution">
    <text evidence="2">The sequence shown here is derived from an EMBL/GenBank/DDBJ whole genome shotgun (WGS) entry which is preliminary data.</text>
</comment>
<protein>
    <recommendedName>
        <fullName evidence="4">PEGA domain-containing protein</fullName>
    </recommendedName>
</protein>
<organism evidence="2 3">
    <name type="scientific">Salegentibacter mishustinae</name>
    <dbReference type="NCBI Taxonomy" id="270918"/>
    <lineage>
        <taxon>Bacteria</taxon>
        <taxon>Pseudomonadati</taxon>
        <taxon>Bacteroidota</taxon>
        <taxon>Flavobacteriia</taxon>
        <taxon>Flavobacteriales</taxon>
        <taxon>Flavobacteriaceae</taxon>
        <taxon>Salegentibacter</taxon>
    </lineage>
</organism>
<accession>A0A0Q9ZJK4</accession>
<feature type="transmembrane region" description="Helical" evidence="1">
    <location>
        <begin position="107"/>
        <end position="125"/>
    </location>
</feature>
<evidence type="ECO:0000256" key="1">
    <source>
        <dbReference type="SAM" id="Phobius"/>
    </source>
</evidence>